<gene>
    <name evidence="2" type="ORF">SSP0437_LOCUS2450</name>
</gene>
<dbReference type="EMBL" id="HBGL01003205">
    <property type="protein sequence ID" value="CAD9289905.1"/>
    <property type="molecule type" value="Transcribed_RNA"/>
</dbReference>
<feature type="compositionally biased region" description="Basic and acidic residues" evidence="1">
    <location>
        <begin position="180"/>
        <end position="200"/>
    </location>
</feature>
<dbReference type="Pfam" id="PF08524">
    <property type="entry name" value="rRNA_processing"/>
    <property type="match status" value="1"/>
</dbReference>
<evidence type="ECO:0000256" key="1">
    <source>
        <dbReference type="SAM" id="MobiDB-lite"/>
    </source>
</evidence>
<sequence length="261" mass="28736">MGKKSSNPLFDDLVRSKATALSDTLKVSKKDRRPDALSKEAVRAARRAAGGGRKVVRGRIMPKSMIEQRSKSLATISAFSGTAEAVQLQRAKEAGLTQVPEERKPVFLGKESVTGMDQQADDEADQPVQPRKAGKKGKRRSDGEAQPSETATASSASSAAPAPAPEVPAHRYGRAAMLGEEARRRREEREADRARRDAERAAALARREKWNKRLKIRTPKGQPVMSKRVDYMLDKIRRKGLATDVRDATSGKVNQGRHLYK</sequence>
<protein>
    <submittedName>
        <fullName evidence="2">Uncharacterized protein</fullName>
    </submittedName>
</protein>
<feature type="region of interest" description="Disordered" evidence="1">
    <location>
        <begin position="25"/>
        <end position="53"/>
    </location>
</feature>
<evidence type="ECO:0000313" key="2">
    <source>
        <dbReference type="EMBL" id="CAD9289905.1"/>
    </source>
</evidence>
<organism evidence="2">
    <name type="scientific">Sexangularia sp. CB-2014</name>
    <dbReference type="NCBI Taxonomy" id="1486929"/>
    <lineage>
        <taxon>Eukaryota</taxon>
        <taxon>Amoebozoa</taxon>
        <taxon>Tubulinea</taxon>
        <taxon>Elardia</taxon>
        <taxon>Arcellinida</taxon>
        <taxon>Arcellinida incertae sedis</taxon>
        <taxon>Sexangularia</taxon>
    </lineage>
</organism>
<feature type="compositionally biased region" description="Low complexity" evidence="1">
    <location>
        <begin position="147"/>
        <end position="161"/>
    </location>
</feature>
<feature type="compositionally biased region" description="Basic and acidic residues" evidence="1">
    <location>
        <begin position="26"/>
        <end position="43"/>
    </location>
</feature>
<accession>A0A7S1V795</accession>
<reference evidence="2" key="1">
    <citation type="submission" date="2021-01" db="EMBL/GenBank/DDBJ databases">
        <authorList>
            <person name="Corre E."/>
            <person name="Pelletier E."/>
            <person name="Niang G."/>
            <person name="Scheremetjew M."/>
            <person name="Finn R."/>
            <person name="Kale V."/>
            <person name="Holt S."/>
            <person name="Cochrane G."/>
            <person name="Meng A."/>
            <person name="Brown T."/>
            <person name="Cohen L."/>
        </authorList>
    </citation>
    <scope>NUCLEOTIDE SEQUENCE</scope>
    <source>
        <strain evidence="2">ATCC 50979</strain>
    </source>
</reference>
<proteinExistence type="predicted"/>
<dbReference type="AlphaFoldDB" id="A0A7S1V795"/>
<feature type="region of interest" description="Disordered" evidence="1">
    <location>
        <begin position="92"/>
        <end position="200"/>
    </location>
</feature>
<name>A0A7S1V795_9EUKA</name>
<dbReference type="InterPro" id="IPR013730">
    <property type="entry name" value="Fyv7/TAP26"/>
</dbReference>